<keyword evidence="2" id="KW-1185">Reference proteome</keyword>
<accession>A0A8J8TPD5</accession>
<reference evidence="1" key="1">
    <citation type="submission" date="2017-11" db="EMBL/GenBank/DDBJ databases">
        <authorList>
            <person name="Kajale S.C."/>
            <person name="Sharma A."/>
        </authorList>
    </citation>
    <scope>NUCLEOTIDE SEQUENCE</scope>
    <source>
        <strain evidence="1">LS1_42</strain>
    </source>
</reference>
<name>A0A8J8TPD5_9EURY</name>
<evidence type="ECO:0000313" key="2">
    <source>
        <dbReference type="Proteomes" id="UP000766904"/>
    </source>
</evidence>
<proteinExistence type="predicted"/>
<protein>
    <recommendedName>
        <fullName evidence="3">PD-(D/E)XK nuclease family protein</fullName>
    </recommendedName>
</protein>
<evidence type="ECO:0000313" key="1">
    <source>
        <dbReference type="EMBL" id="TYL37313.1"/>
    </source>
</evidence>
<gene>
    <name evidence="1" type="ORF">CV102_16940</name>
</gene>
<sequence length="462" mass="53168">MGYFDVYSMRVTRMTESIEGRLAEVRQRLEMLPESEEPPPTTLQLLGRSEQERDWQQFLVHFLRPDAAHGLGHAVLEHLLLALADRNELEYSFSRFDIGDIQIEQEVSTSAGIPDIVLWASEEWFICWELKIHASEGRDQTVGYVDVDSFDGIGLEKSEIPEDGQHYIYLAPEDASPPAADEFVQVSWEWIASELQTFLAESYDAYPARTTAQLKDFVDTIRSELTMTDYQENQHEMVELYVENYDVITNLEATFEEEWSTLEDTWGTRLAQTLDTATLVENPDVPDEYAAVELEMKNGEQREWTFRQGKSDWSWMFPREWWRKVDENRPVSDATKPNARIGFLHRLEWDRTEAVRDRTLVVYVRNAPSGYKDFYNGFADRFAGARDEIETAIDGTNFTVTDNKSNVLRGEYDIKSDGHEGFFEAYLAALASAMTEGVVSNPELVGSLDRLYKTTIEEDISL</sequence>
<organism evidence="1 2">
    <name type="scientific">Natronococcus pandeyae</name>
    <dbReference type="NCBI Taxonomy" id="2055836"/>
    <lineage>
        <taxon>Archaea</taxon>
        <taxon>Methanobacteriati</taxon>
        <taxon>Methanobacteriota</taxon>
        <taxon>Stenosarchaea group</taxon>
        <taxon>Halobacteria</taxon>
        <taxon>Halobacteriales</taxon>
        <taxon>Natrialbaceae</taxon>
        <taxon>Natronococcus</taxon>
    </lineage>
</organism>
<comment type="caution">
    <text evidence="1">The sequence shown here is derived from an EMBL/GenBank/DDBJ whole genome shotgun (WGS) entry which is preliminary data.</text>
</comment>
<evidence type="ECO:0008006" key="3">
    <source>
        <dbReference type="Google" id="ProtNLM"/>
    </source>
</evidence>
<dbReference type="Proteomes" id="UP000766904">
    <property type="component" value="Unassembled WGS sequence"/>
</dbReference>
<dbReference type="Pfam" id="PF14281">
    <property type="entry name" value="PDDEXK_4"/>
    <property type="match status" value="1"/>
</dbReference>
<dbReference type="EMBL" id="PHNJ01000010">
    <property type="protein sequence ID" value="TYL37313.1"/>
    <property type="molecule type" value="Genomic_DNA"/>
</dbReference>
<dbReference type="InterPro" id="IPR029470">
    <property type="entry name" value="PDDEXK_4"/>
</dbReference>
<dbReference type="AlphaFoldDB" id="A0A8J8TPD5"/>